<dbReference type="AlphaFoldDB" id="A0AAD3DGI7"/>
<feature type="region of interest" description="Disordered" evidence="1">
    <location>
        <begin position="327"/>
        <end position="382"/>
    </location>
</feature>
<sequence>ITLVDSGRVAFSNPVRQSLYDFQDCLGGGRPKAEAAAEALRRIFPSAVTRGVELAIPMPGHPPAGPAEEEAMKQATQQLEQLVSSHDALFLLTDTRESRWLPALLAAVYGKIAITAAVGFDSFLVMRHGAPPGLSNAPHPPPPSPAVPASTSKPCCNPSGGGGDNGKDSTSQASAAGRRLGCYFCNDVFAPANSTRDRSLDQQCTVARPGLAPLAGALAAELLAAVRQQPSGVCAPPPSVHLQLAEGQQGERMPPLGPAPHMVRGQLALFSQVVMEGWAFAQCTACSSAVVEAYRCGGWELVAAALREPGYLERLTGLAALHEAAAAAVAGMDDDDDEEEEEEEEEGKEEGKQREGGEKKEGEEAGGEEGGEDREEEDWTEL</sequence>
<dbReference type="InterPro" id="IPR045886">
    <property type="entry name" value="ThiF/MoeB/HesA"/>
</dbReference>
<dbReference type="GO" id="GO:0000407">
    <property type="term" value="C:phagophore assembly site"/>
    <property type="evidence" value="ECO:0007669"/>
    <property type="project" value="TreeGrafter"/>
</dbReference>
<organism evidence="3 4">
    <name type="scientific">Astrephomene gubernaculifera</name>
    <dbReference type="NCBI Taxonomy" id="47775"/>
    <lineage>
        <taxon>Eukaryota</taxon>
        <taxon>Viridiplantae</taxon>
        <taxon>Chlorophyta</taxon>
        <taxon>core chlorophytes</taxon>
        <taxon>Chlorophyceae</taxon>
        <taxon>CS clade</taxon>
        <taxon>Chlamydomonadales</taxon>
        <taxon>Astrephomenaceae</taxon>
        <taxon>Astrephomene</taxon>
    </lineage>
</organism>
<feature type="compositionally biased region" description="Acidic residues" evidence="1">
    <location>
        <begin position="332"/>
        <end position="348"/>
    </location>
</feature>
<feature type="domain" description="THIF-type NAD/FAD binding fold" evidence="2">
    <location>
        <begin position="1"/>
        <end position="229"/>
    </location>
</feature>
<accession>A0AAD3DGI7</accession>
<feature type="non-terminal residue" evidence="3">
    <location>
        <position position="382"/>
    </location>
</feature>
<name>A0AAD3DGI7_9CHLO</name>
<dbReference type="EMBL" id="BMAR01000001">
    <property type="protein sequence ID" value="GFR41414.1"/>
    <property type="molecule type" value="Genomic_DNA"/>
</dbReference>
<dbReference type="PANTHER" id="PTHR10953">
    <property type="entry name" value="UBIQUITIN-ACTIVATING ENZYME E1"/>
    <property type="match status" value="1"/>
</dbReference>
<dbReference type="GO" id="GO:0034727">
    <property type="term" value="P:piecemeal microautophagy of the nucleus"/>
    <property type="evidence" value="ECO:0007669"/>
    <property type="project" value="TreeGrafter"/>
</dbReference>
<evidence type="ECO:0000256" key="1">
    <source>
        <dbReference type="SAM" id="MobiDB-lite"/>
    </source>
</evidence>
<dbReference type="PANTHER" id="PTHR10953:SF3">
    <property type="entry name" value="UBIQUITIN-LIKE MODIFIER-ACTIVATING ENZYME ATG7"/>
    <property type="match status" value="1"/>
</dbReference>
<proteinExistence type="predicted"/>
<evidence type="ECO:0000259" key="2">
    <source>
        <dbReference type="Pfam" id="PF00899"/>
    </source>
</evidence>
<dbReference type="GO" id="GO:0032446">
    <property type="term" value="P:protein modification by small protein conjugation"/>
    <property type="evidence" value="ECO:0007669"/>
    <property type="project" value="TreeGrafter"/>
</dbReference>
<comment type="caution">
    <text evidence="3">The sequence shown here is derived from an EMBL/GenBank/DDBJ whole genome shotgun (WGS) entry which is preliminary data.</text>
</comment>
<gene>
    <name evidence="3" type="ORF">Agub_g2097</name>
</gene>
<dbReference type="GO" id="GO:0019779">
    <property type="term" value="F:Atg8 activating enzyme activity"/>
    <property type="evidence" value="ECO:0007669"/>
    <property type="project" value="TreeGrafter"/>
</dbReference>
<dbReference type="GO" id="GO:0000422">
    <property type="term" value="P:autophagy of mitochondrion"/>
    <property type="evidence" value="ECO:0007669"/>
    <property type="project" value="TreeGrafter"/>
</dbReference>
<feature type="compositionally biased region" description="Basic and acidic residues" evidence="1">
    <location>
        <begin position="349"/>
        <end position="363"/>
    </location>
</feature>
<protein>
    <recommendedName>
        <fullName evidence="2">THIF-type NAD/FAD binding fold domain-containing protein</fullName>
    </recommendedName>
</protein>
<dbReference type="InterPro" id="IPR035985">
    <property type="entry name" value="Ubiquitin-activating_enz"/>
</dbReference>
<feature type="compositionally biased region" description="Acidic residues" evidence="1">
    <location>
        <begin position="364"/>
        <end position="382"/>
    </location>
</feature>
<dbReference type="Gene3D" id="3.40.50.720">
    <property type="entry name" value="NAD(P)-binding Rossmann-like Domain"/>
    <property type="match status" value="1"/>
</dbReference>
<feature type="region of interest" description="Disordered" evidence="1">
    <location>
        <begin position="134"/>
        <end position="172"/>
    </location>
</feature>
<evidence type="ECO:0000313" key="3">
    <source>
        <dbReference type="EMBL" id="GFR41414.1"/>
    </source>
</evidence>
<keyword evidence="4" id="KW-1185">Reference proteome</keyword>
<dbReference type="Pfam" id="PF00899">
    <property type="entry name" value="ThiF"/>
    <property type="match status" value="1"/>
</dbReference>
<dbReference type="Proteomes" id="UP001054857">
    <property type="component" value="Unassembled WGS sequence"/>
</dbReference>
<dbReference type="GO" id="GO:0000045">
    <property type="term" value="P:autophagosome assembly"/>
    <property type="evidence" value="ECO:0007669"/>
    <property type="project" value="TreeGrafter"/>
</dbReference>
<dbReference type="SUPFAM" id="SSF69572">
    <property type="entry name" value="Activating enzymes of the ubiquitin-like proteins"/>
    <property type="match status" value="1"/>
</dbReference>
<evidence type="ECO:0000313" key="4">
    <source>
        <dbReference type="Proteomes" id="UP001054857"/>
    </source>
</evidence>
<dbReference type="GO" id="GO:0019778">
    <property type="term" value="F:Atg12 activating enzyme activity"/>
    <property type="evidence" value="ECO:0007669"/>
    <property type="project" value="TreeGrafter"/>
</dbReference>
<dbReference type="GO" id="GO:0006995">
    <property type="term" value="P:cellular response to nitrogen starvation"/>
    <property type="evidence" value="ECO:0007669"/>
    <property type="project" value="TreeGrafter"/>
</dbReference>
<reference evidence="3 4" key="1">
    <citation type="journal article" date="2021" name="Sci. Rep.">
        <title>Genome sequencing of the multicellular alga Astrephomene provides insights into convergent evolution of germ-soma differentiation.</title>
        <authorList>
            <person name="Yamashita S."/>
            <person name="Yamamoto K."/>
            <person name="Matsuzaki R."/>
            <person name="Suzuki S."/>
            <person name="Yamaguchi H."/>
            <person name="Hirooka S."/>
            <person name="Minakuchi Y."/>
            <person name="Miyagishima S."/>
            <person name="Kawachi M."/>
            <person name="Toyoda A."/>
            <person name="Nozaki H."/>
        </authorList>
    </citation>
    <scope>NUCLEOTIDE SEQUENCE [LARGE SCALE GENOMIC DNA]</scope>
    <source>
        <strain evidence="3 4">NIES-4017</strain>
    </source>
</reference>
<dbReference type="InterPro" id="IPR000594">
    <property type="entry name" value="ThiF_NAD_FAD-bd"/>
</dbReference>